<sequence>MVMEAENSFIDAVVDLYRAKDWRSIVLLNEHSNNEAALRLLWVWPSLENVEFIRRTLCESNLSGMISIGCGCGLLEWILQEATGFKVFGIEVNEEWWISKYSNPKFIPHLYPTAEEPNPVLNPNFALLFCYFNDGQAFKEYVDRYEGCLIVIIGPGEGRGTHTDPEPFKPDFGIYSRWNLLSFQEVKTTKDFIAVYQRQQ</sequence>
<dbReference type="GeneID" id="108559633"/>
<dbReference type="RefSeq" id="XP_017772459.1">
    <property type="nucleotide sequence ID" value="XM_017916970.1"/>
</dbReference>
<keyword evidence="1" id="KW-1185">Reference proteome</keyword>
<dbReference type="Proteomes" id="UP000695000">
    <property type="component" value="Unplaced"/>
</dbReference>
<evidence type="ECO:0000313" key="2">
    <source>
        <dbReference type="RefSeq" id="XP_017772459.1"/>
    </source>
</evidence>
<reference evidence="2" key="1">
    <citation type="submission" date="2025-08" db="UniProtKB">
        <authorList>
            <consortium name="RefSeq"/>
        </authorList>
    </citation>
    <scope>IDENTIFICATION</scope>
    <source>
        <tissue evidence="2">Whole Larva</tissue>
    </source>
</reference>
<gene>
    <name evidence="2" type="primary">LOC108559633</name>
</gene>
<proteinExistence type="predicted"/>
<name>A0ABM1MD09_NICVS</name>
<accession>A0ABM1MD09</accession>
<evidence type="ECO:0000313" key="1">
    <source>
        <dbReference type="Proteomes" id="UP000695000"/>
    </source>
</evidence>
<organism evidence="1 2">
    <name type="scientific">Nicrophorus vespilloides</name>
    <name type="common">Boreal carrion beetle</name>
    <dbReference type="NCBI Taxonomy" id="110193"/>
    <lineage>
        <taxon>Eukaryota</taxon>
        <taxon>Metazoa</taxon>
        <taxon>Ecdysozoa</taxon>
        <taxon>Arthropoda</taxon>
        <taxon>Hexapoda</taxon>
        <taxon>Insecta</taxon>
        <taxon>Pterygota</taxon>
        <taxon>Neoptera</taxon>
        <taxon>Endopterygota</taxon>
        <taxon>Coleoptera</taxon>
        <taxon>Polyphaga</taxon>
        <taxon>Staphyliniformia</taxon>
        <taxon>Silphidae</taxon>
        <taxon>Nicrophorinae</taxon>
        <taxon>Nicrophorus</taxon>
    </lineage>
</organism>
<protein>
    <submittedName>
        <fullName evidence="2">Uncharacterized protein LOC108559633 isoform X1</fullName>
    </submittedName>
</protein>